<feature type="compositionally biased region" description="Basic and acidic residues" evidence="6">
    <location>
        <begin position="312"/>
        <end position="327"/>
    </location>
</feature>
<feature type="compositionally biased region" description="Basic and acidic residues" evidence="6">
    <location>
        <begin position="231"/>
        <end position="242"/>
    </location>
</feature>
<keyword evidence="2" id="KW-0282">Flagellum</keyword>
<dbReference type="SUPFAM" id="SSF47391">
    <property type="entry name" value="Dimerization-anchoring domain of cAMP-dependent PK regulatory subunit"/>
    <property type="match status" value="1"/>
</dbReference>
<feature type="region of interest" description="Disordered" evidence="6">
    <location>
        <begin position="271"/>
        <end position="383"/>
    </location>
</feature>
<evidence type="ECO:0000256" key="3">
    <source>
        <dbReference type="ARBA" id="ARBA00023069"/>
    </source>
</evidence>
<sequence>MPELGEQMYCSQQICIPPTFPYLLRQFAKAAIRTQPNDLLKWATTYFRCLSLNIPPPVKPRLEYPIPRDHHGMTPGWLKALLHQMEGAQTISFKALWDRWIGACLQHPNLIQILCLGGFDDNTAVPWLRFIALCAAHLTDNLTQTMILICEILTEEPEGGSAMIPAGVFIDLYQFLARIDASIPQTLKNYYFLDKFLELYQEKIARDSGAKPTEEETEEPSFSIVSSESSLKSEKEARKDDGGSVVSCPSVTSQDPDNYMKLLMKIRADGGEGELEGEGSQVSVKEAEAVEGEQPEVQPPEQEQKEAEEESPQERKVSVVSEKKEDGSMMGDETASRMSKVDEDILESAKSSRSPSRFSEQLVEDAKINQFPDQEDVVSRDTRISSVKEDFGKSVDESHKEDKLEDKYLMEDLERLRSIQDALMGGESDDDLEKFKASILADAGLTPSQIVAPEHFQEKIEEPESSTTESIKSEPSTSTEPSDKDKPVVEVRSVIPAATRSDCRFQVEYEDVYVDAVPGIGPKVPEELIAAVCEYMTEVAKWQHNMVMPRNIRHFECPPLEVYNKD</sequence>
<dbReference type="Proteomes" id="UP000719412">
    <property type="component" value="Unassembled WGS sequence"/>
</dbReference>
<evidence type="ECO:0000256" key="4">
    <source>
        <dbReference type="ARBA" id="ARBA00023273"/>
    </source>
</evidence>
<keyword evidence="4" id="KW-0966">Cell projection</keyword>
<protein>
    <submittedName>
        <fullName evidence="7">Uncharacterized protein</fullName>
    </submittedName>
</protein>
<dbReference type="PANTHER" id="PTHR14952">
    <property type="entry name" value="ROPPORIN-1-LIKE PROTEIN"/>
    <property type="match status" value="1"/>
</dbReference>
<organism evidence="7 8">
    <name type="scientific">Tenebrio molitor</name>
    <name type="common">Yellow mealworm beetle</name>
    <dbReference type="NCBI Taxonomy" id="7067"/>
    <lineage>
        <taxon>Eukaryota</taxon>
        <taxon>Metazoa</taxon>
        <taxon>Ecdysozoa</taxon>
        <taxon>Arthropoda</taxon>
        <taxon>Hexapoda</taxon>
        <taxon>Insecta</taxon>
        <taxon>Pterygota</taxon>
        <taxon>Neoptera</taxon>
        <taxon>Endopterygota</taxon>
        <taxon>Coleoptera</taxon>
        <taxon>Polyphaga</taxon>
        <taxon>Cucujiformia</taxon>
        <taxon>Tenebrionidae</taxon>
        <taxon>Tenebrio</taxon>
    </lineage>
</organism>
<evidence type="ECO:0000313" key="7">
    <source>
        <dbReference type="EMBL" id="KAH0818888.1"/>
    </source>
</evidence>
<evidence type="ECO:0000313" key="8">
    <source>
        <dbReference type="Proteomes" id="UP000719412"/>
    </source>
</evidence>
<gene>
    <name evidence="7" type="ORF">GEV33_003901</name>
</gene>
<dbReference type="PANTHER" id="PTHR14952:SF9">
    <property type="entry name" value="EF-HAND DOMAIN-CONTAINING PROTEIN"/>
    <property type="match status" value="1"/>
</dbReference>
<feature type="region of interest" description="Disordered" evidence="6">
    <location>
        <begin position="208"/>
        <end position="253"/>
    </location>
</feature>
<evidence type="ECO:0000256" key="2">
    <source>
        <dbReference type="ARBA" id="ARBA00022846"/>
    </source>
</evidence>
<accession>A0A8J6LGY1</accession>
<dbReference type="AlphaFoldDB" id="A0A8J6LGY1"/>
<dbReference type="Gene3D" id="1.20.890.10">
    <property type="entry name" value="cAMP-dependent protein kinase regulatory subunit, dimerization-anchoring domain"/>
    <property type="match status" value="1"/>
</dbReference>
<comment type="caution">
    <text evidence="7">The sequence shown here is derived from an EMBL/GenBank/DDBJ whole genome shotgun (WGS) entry which is preliminary data.</text>
</comment>
<reference evidence="7" key="1">
    <citation type="journal article" date="2020" name="J Insects Food Feed">
        <title>The yellow mealworm (Tenebrio molitor) genome: a resource for the emerging insects as food and feed industry.</title>
        <authorList>
            <person name="Eriksson T."/>
            <person name="Andere A."/>
            <person name="Kelstrup H."/>
            <person name="Emery V."/>
            <person name="Picard C."/>
        </authorList>
    </citation>
    <scope>NUCLEOTIDE SEQUENCE</scope>
    <source>
        <strain evidence="7">Stoneville</strain>
        <tissue evidence="7">Whole head</tissue>
    </source>
</reference>
<dbReference type="CDD" id="cd23019">
    <property type="entry name" value="DD_ROP"/>
    <property type="match status" value="1"/>
</dbReference>
<comment type="subcellular location">
    <subcellularLocation>
        <location evidence="1">Cell projection</location>
        <location evidence="1">Cilium</location>
        <location evidence="1">Flagellum</location>
    </subcellularLocation>
</comment>
<feature type="compositionally biased region" description="Low complexity" evidence="6">
    <location>
        <begin position="220"/>
        <end position="230"/>
    </location>
</feature>
<dbReference type="InterPro" id="IPR047844">
    <property type="entry name" value="ROP_DD"/>
</dbReference>
<name>A0A8J6LGY1_TENMO</name>
<feature type="compositionally biased region" description="Low complexity" evidence="6">
    <location>
        <begin position="348"/>
        <end position="359"/>
    </location>
</feature>
<comment type="similarity">
    <text evidence="5">Belongs to the ropporin family.</text>
</comment>
<evidence type="ECO:0000256" key="1">
    <source>
        <dbReference type="ARBA" id="ARBA00004230"/>
    </source>
</evidence>
<dbReference type="EMBL" id="JABDTM020016367">
    <property type="protein sequence ID" value="KAH0818888.1"/>
    <property type="molecule type" value="Genomic_DNA"/>
</dbReference>
<keyword evidence="3" id="KW-0969">Cilium</keyword>
<proteinExistence type="inferred from homology"/>
<evidence type="ECO:0000256" key="5">
    <source>
        <dbReference type="ARBA" id="ARBA00035651"/>
    </source>
</evidence>
<reference evidence="7" key="2">
    <citation type="submission" date="2021-08" db="EMBL/GenBank/DDBJ databases">
        <authorList>
            <person name="Eriksson T."/>
        </authorList>
    </citation>
    <scope>NUCLEOTIDE SEQUENCE</scope>
    <source>
        <strain evidence="7">Stoneville</strain>
        <tissue evidence="7">Whole head</tissue>
    </source>
</reference>
<feature type="compositionally biased region" description="Low complexity" evidence="6">
    <location>
        <begin position="465"/>
        <end position="480"/>
    </location>
</feature>
<dbReference type="GO" id="GO:0031514">
    <property type="term" value="C:motile cilium"/>
    <property type="evidence" value="ECO:0007669"/>
    <property type="project" value="UniProtKB-SubCell"/>
</dbReference>
<keyword evidence="8" id="KW-1185">Reference proteome</keyword>
<evidence type="ECO:0000256" key="6">
    <source>
        <dbReference type="SAM" id="MobiDB-lite"/>
    </source>
</evidence>
<feature type="region of interest" description="Disordered" evidence="6">
    <location>
        <begin position="458"/>
        <end position="487"/>
    </location>
</feature>